<dbReference type="PROSITE" id="PS51257">
    <property type="entry name" value="PROKAR_LIPOPROTEIN"/>
    <property type="match status" value="1"/>
</dbReference>
<feature type="signal peptide" evidence="1">
    <location>
        <begin position="1"/>
        <end position="18"/>
    </location>
</feature>
<name>A0A7H0GS53_9BACT</name>
<evidence type="ECO:0000313" key="2">
    <source>
        <dbReference type="EMBL" id="QNP51119.1"/>
    </source>
</evidence>
<feature type="chain" id="PRO_5029013277" evidence="1">
    <location>
        <begin position="19"/>
        <end position="162"/>
    </location>
</feature>
<evidence type="ECO:0000313" key="3">
    <source>
        <dbReference type="Proteomes" id="UP000516093"/>
    </source>
</evidence>
<gene>
    <name evidence="2" type="ORF">H9L05_13515</name>
</gene>
<accession>A0A7H0GS53</accession>
<dbReference type="KEGG" id="hqi:H9L05_13515"/>
<keyword evidence="1" id="KW-0732">Signal</keyword>
<dbReference type="EMBL" id="CP060784">
    <property type="protein sequence ID" value="QNP51119.1"/>
    <property type="molecule type" value="Genomic_DNA"/>
</dbReference>
<sequence>MRLFYSFVFVVLVLSAGACTRSQSPSEKKPPTAVEPPVTVPVAVDLPSLIGYSIEEVRQHLGAPRETQVEPPAAQPKPRKGRSFRIIDEGWINTFETGGVTLIVTFNARTRKVRDIVLTGSNEEELMQRGNLTLTAPSYIVLPVFAPEAATELLGVRVIKRR</sequence>
<dbReference type="Proteomes" id="UP000516093">
    <property type="component" value="Chromosome"/>
</dbReference>
<keyword evidence="3" id="KW-1185">Reference proteome</keyword>
<protein>
    <submittedName>
        <fullName evidence="2">Uncharacterized protein</fullName>
    </submittedName>
</protein>
<dbReference type="AlphaFoldDB" id="A0A7H0GS53"/>
<reference evidence="2 3" key="1">
    <citation type="submission" date="2020-08" db="EMBL/GenBank/DDBJ databases">
        <title>Genome sequence of Hymenobacter qilianensis JCM 19763T.</title>
        <authorList>
            <person name="Hyun D.-W."/>
            <person name="Bae J.-W."/>
        </authorList>
    </citation>
    <scope>NUCLEOTIDE SEQUENCE [LARGE SCALE GENOMIC DNA]</scope>
    <source>
        <strain evidence="2 3">JCM 19763</strain>
    </source>
</reference>
<evidence type="ECO:0000256" key="1">
    <source>
        <dbReference type="SAM" id="SignalP"/>
    </source>
</evidence>
<organism evidence="2 3">
    <name type="scientific">Hymenobacter qilianensis</name>
    <dbReference type="NCBI Taxonomy" id="1385715"/>
    <lineage>
        <taxon>Bacteria</taxon>
        <taxon>Pseudomonadati</taxon>
        <taxon>Bacteroidota</taxon>
        <taxon>Cytophagia</taxon>
        <taxon>Cytophagales</taxon>
        <taxon>Hymenobacteraceae</taxon>
        <taxon>Hymenobacter</taxon>
    </lineage>
</organism>
<proteinExistence type="predicted"/>
<dbReference type="RefSeq" id="WP_187731414.1">
    <property type="nucleotide sequence ID" value="NZ_BMFN01000004.1"/>
</dbReference>